<keyword evidence="2" id="KW-1185">Reference proteome</keyword>
<reference evidence="2" key="1">
    <citation type="journal article" date="2019" name="Int. J. Syst. Evol. Microbiol.">
        <title>The Global Catalogue of Microorganisms (GCM) 10K type strain sequencing project: providing services to taxonomists for standard genome sequencing and annotation.</title>
        <authorList>
            <consortium name="The Broad Institute Genomics Platform"/>
            <consortium name="The Broad Institute Genome Sequencing Center for Infectious Disease"/>
            <person name="Wu L."/>
            <person name="Ma J."/>
        </authorList>
    </citation>
    <scope>NUCLEOTIDE SEQUENCE [LARGE SCALE GENOMIC DNA]</scope>
    <source>
        <strain evidence="2">CCUG 54781</strain>
    </source>
</reference>
<dbReference type="Proteomes" id="UP001596550">
    <property type="component" value="Unassembled WGS sequence"/>
</dbReference>
<dbReference type="RefSeq" id="WP_378178720.1">
    <property type="nucleotide sequence ID" value="NZ_JBHTCR010000004.1"/>
</dbReference>
<dbReference type="EMBL" id="JBHTCR010000004">
    <property type="protein sequence ID" value="MFC7347351.1"/>
    <property type="molecule type" value="Genomic_DNA"/>
</dbReference>
<evidence type="ECO:0000313" key="2">
    <source>
        <dbReference type="Proteomes" id="UP001596550"/>
    </source>
</evidence>
<gene>
    <name evidence="1" type="ORF">ACFQO9_11550</name>
</gene>
<evidence type="ECO:0000313" key="1">
    <source>
        <dbReference type="EMBL" id="MFC7347351.1"/>
    </source>
</evidence>
<evidence type="ECO:0008006" key="3">
    <source>
        <dbReference type="Google" id="ProtNLM"/>
    </source>
</evidence>
<comment type="caution">
    <text evidence="1">The sequence shown here is derived from an EMBL/GenBank/DDBJ whole genome shotgun (WGS) entry which is preliminary data.</text>
</comment>
<sequence>MKILIEGEEYNIDDLELILDDPKFYTQKGTTATISSVGYYHSFEKKELVYMLPKVFMKDKESTIFDLTKDQLFDFQSNDTFKHKEEFRWIRQLLIYFYNSLKEYKRRYSENLITELNQSIELNTNLGDNEYTYLDLLLSFVNYYKKNKDSVLFKHISFKSNQVKNPKWEKTIRKSLPIFNSTNTPIYTEIKNKKKVVDSEEELITYFFSILNHFNLEHKLHLKIDPSYTLIKGNTFENLQNTGLSKLRKIKHRYFSDSLKNMYRLCEMYFQQTDTTSVRKKKEEFISVKNYNIIFEDMVDKLFSDKLDERKELDDEKISLDDLKYNSDGKIIDHIYEDQSLIDTSNIFYIGDSKYYKSNSEAGKISKYKQFTYAKNVIQFNIDFLNEGIIYKENIRYRDEITEGYNITPNFFVYGFIDDVNNFDEPKLIPKGDKPIKSFHFKDRLFDRDTLFVHQYQINFLYILQAYSAFNYNRIKEFRQKTKEIFRNQFVDFFNNPNKSEFEIYEKVLDKELAEKLISDNFKLLNGNCFYTIDGKLLISLFNDDIDIKSFIEENSFILKELR</sequence>
<name>A0ABW2M0Q0_9FLAO</name>
<accession>A0ABW2M0Q0</accession>
<proteinExistence type="predicted"/>
<organism evidence="1 2">
    <name type="scientific">Chryseobacterium zhengzhouense</name>
    <dbReference type="NCBI Taxonomy" id="1636086"/>
    <lineage>
        <taxon>Bacteria</taxon>
        <taxon>Pseudomonadati</taxon>
        <taxon>Bacteroidota</taxon>
        <taxon>Flavobacteriia</taxon>
        <taxon>Flavobacteriales</taxon>
        <taxon>Weeksellaceae</taxon>
        <taxon>Chryseobacterium group</taxon>
        <taxon>Chryseobacterium</taxon>
    </lineage>
</organism>
<protein>
    <recommendedName>
        <fullName evidence="3">LlaJI family restriction endonuclease</fullName>
    </recommendedName>
</protein>